<organism evidence="1">
    <name type="scientific">uncultured bacterium A1Q1_fos_1134</name>
    <dbReference type="NCBI Taxonomy" id="1256543"/>
    <lineage>
        <taxon>Bacteria</taxon>
        <taxon>environmental samples</taxon>
    </lineage>
</organism>
<proteinExistence type="predicted"/>
<dbReference type="AlphaFoldDB" id="L7VY49"/>
<evidence type="ECO:0000313" key="1">
    <source>
        <dbReference type="EMBL" id="AGC72604.1"/>
    </source>
</evidence>
<dbReference type="EMBL" id="JX649907">
    <property type="protein sequence ID" value="AGC72604.1"/>
    <property type="molecule type" value="Genomic_DNA"/>
</dbReference>
<accession>L7VY49</accession>
<protein>
    <submittedName>
        <fullName evidence="1">Uncharacterized protein</fullName>
    </submittedName>
</protein>
<sequence>MLAPAFAAGWGVPLHAFVQPDCQRPSGFERGVVLCPVGGLVAGLGPLRFTHVSKLPAQRTGFVQQSRYTTSMSGVFL</sequence>
<name>L7VY49_9BACT</name>
<reference evidence="1" key="1">
    <citation type="submission" date="2012-09" db="EMBL/GenBank/DDBJ databases">
        <title>Metagenomic Characterization of a Microbial Community in Wastewater Detects High Levels of Antibiotic Resistance.</title>
        <authorList>
            <person name="Abrams M."/>
            <person name="Caldwell A."/>
            <person name="Vandaei E."/>
            <person name="Lee W."/>
            <person name="Perrott J."/>
            <person name="Khan S.Y."/>
            <person name="Ta J."/>
            <person name="Romero D."/>
            <person name="Nguyen V."/>
            <person name="Pourmand N."/>
            <person name="Ouverney C.C."/>
        </authorList>
    </citation>
    <scope>NUCLEOTIDE SEQUENCE</scope>
</reference>